<organism evidence="3 4">
    <name type="scientific">Desulfonatronum thiosulfatophilum</name>
    <dbReference type="NCBI Taxonomy" id="617002"/>
    <lineage>
        <taxon>Bacteria</taxon>
        <taxon>Pseudomonadati</taxon>
        <taxon>Thermodesulfobacteriota</taxon>
        <taxon>Desulfovibrionia</taxon>
        <taxon>Desulfovibrionales</taxon>
        <taxon>Desulfonatronaceae</taxon>
        <taxon>Desulfonatronum</taxon>
    </lineage>
</organism>
<proteinExistence type="predicted"/>
<protein>
    <submittedName>
        <fullName evidence="3">Flagellar hook-length control protein FliK</fullName>
    </submittedName>
</protein>
<name>A0A1G6E392_9BACT</name>
<sequence>MQIFPSFSGTSKASGNSVPGGDMPLFNLGSNNFEDVFGAFMRAPHEDNRHHALLPETLPPRENPVSEQRQHPAPPSSVHSDPPRTPLHLDKPVNREDFARLRDKLEQLGVDRETLDQIEDLYDQPGTVTWRMVLEVLREPLEDLAKIKISPEQERNLLSLFDKLGFSPEDGLKLTQDILDKKFDSVWNTIQHTLSSLTGNEKISITPAEILSLLQVLGLKGGAGSKDNGNAMSDLAKLLGTDVESLSKLDGKTLDIMRRLAEALGKGELKMDPELRAALQNMIKDSHRNNSSLEKIVALATEKELTPEELKKILAQLKDAVTTKDQTTNNSREQILAEVHKSMVLGESREQRMQAADNGVNAPRVSMTEATNALKMASQAGDGKDSGMMNQNADHGAARDNPTAQNKSAQGWESFWNKINVQNTGEAAGITTKDAGPDPRSILGQTNSANNAEAAAKRIISNAPAPHRSVLNQVYSGLLQNMGQGRQQLTLQLNPADLGSLTVNLKVVGKEIQAVLRAENNEARQIIAENMPLLRQTLESQGLRVTRLEVQTQLQDQNQFTQHWHGSEGQKFQEQGAKTQWAALGRGLLKSNGSGINVSSEEASILLDSSREGGINLVA</sequence>
<dbReference type="CDD" id="cd17470">
    <property type="entry name" value="T3SS_Flik_C"/>
    <property type="match status" value="1"/>
</dbReference>
<dbReference type="PANTHER" id="PTHR37533:SF2">
    <property type="entry name" value="FLAGELLAR HOOK-LENGTH CONTROL PROTEIN"/>
    <property type="match status" value="1"/>
</dbReference>
<evidence type="ECO:0000313" key="4">
    <source>
        <dbReference type="Proteomes" id="UP000198771"/>
    </source>
</evidence>
<reference evidence="3 4" key="1">
    <citation type="submission" date="2016-10" db="EMBL/GenBank/DDBJ databases">
        <authorList>
            <person name="de Groot N.N."/>
        </authorList>
    </citation>
    <scope>NUCLEOTIDE SEQUENCE [LARGE SCALE GENOMIC DNA]</scope>
    <source>
        <strain evidence="3 4">ASO4-2</strain>
    </source>
</reference>
<dbReference type="OrthoDB" id="5468982at2"/>
<feature type="region of interest" description="Disordered" evidence="1">
    <location>
        <begin position="54"/>
        <end position="91"/>
    </location>
</feature>
<dbReference type="Pfam" id="PF02120">
    <property type="entry name" value="Flg_hook"/>
    <property type="match status" value="1"/>
</dbReference>
<evidence type="ECO:0000259" key="2">
    <source>
        <dbReference type="Pfam" id="PF02120"/>
    </source>
</evidence>
<dbReference type="Proteomes" id="UP000198771">
    <property type="component" value="Unassembled WGS sequence"/>
</dbReference>
<dbReference type="InterPro" id="IPR038610">
    <property type="entry name" value="FliK-like_C_sf"/>
</dbReference>
<accession>A0A1G6E392</accession>
<evidence type="ECO:0000313" key="3">
    <source>
        <dbReference type="EMBL" id="SDB51868.1"/>
    </source>
</evidence>
<keyword evidence="3" id="KW-0969">Cilium</keyword>
<feature type="domain" description="Flagellar hook-length control protein-like C-terminal" evidence="2">
    <location>
        <begin position="479"/>
        <end position="559"/>
    </location>
</feature>
<dbReference type="InterPro" id="IPR052563">
    <property type="entry name" value="FliK"/>
</dbReference>
<evidence type="ECO:0000256" key="1">
    <source>
        <dbReference type="SAM" id="MobiDB-lite"/>
    </source>
</evidence>
<dbReference type="AlphaFoldDB" id="A0A1G6E392"/>
<dbReference type="PANTHER" id="PTHR37533">
    <property type="entry name" value="FLAGELLAR HOOK-LENGTH CONTROL PROTEIN"/>
    <property type="match status" value="1"/>
</dbReference>
<keyword evidence="3" id="KW-0282">Flagellum</keyword>
<feature type="region of interest" description="Disordered" evidence="1">
    <location>
        <begin position="380"/>
        <end position="405"/>
    </location>
</feature>
<dbReference type="STRING" id="617002.SAMN05660653_02577"/>
<keyword evidence="3" id="KW-0966">Cell projection</keyword>
<dbReference type="EMBL" id="FMXO01000015">
    <property type="protein sequence ID" value="SDB51868.1"/>
    <property type="molecule type" value="Genomic_DNA"/>
</dbReference>
<dbReference type="InterPro" id="IPR021136">
    <property type="entry name" value="Flagellar_hook_control-like_C"/>
</dbReference>
<dbReference type="Gene3D" id="3.30.750.140">
    <property type="match status" value="1"/>
</dbReference>
<gene>
    <name evidence="3" type="ORF">SAMN05660653_02577</name>
</gene>
<dbReference type="RefSeq" id="WP_161946329.1">
    <property type="nucleotide sequence ID" value="NZ_FMXO01000015.1"/>
</dbReference>
<keyword evidence="4" id="KW-1185">Reference proteome</keyword>